<protein>
    <submittedName>
        <fullName evidence="2">Uncharacterized protein</fullName>
    </submittedName>
</protein>
<feature type="compositionally biased region" description="Basic and acidic residues" evidence="1">
    <location>
        <begin position="237"/>
        <end position="255"/>
    </location>
</feature>
<proteinExistence type="predicted"/>
<dbReference type="Proteomes" id="UP000566819">
    <property type="component" value="Unassembled WGS sequence"/>
</dbReference>
<keyword evidence="3" id="KW-1185">Reference proteome</keyword>
<organism evidence="2 3">
    <name type="scientific">Cudoniella acicularis</name>
    <dbReference type="NCBI Taxonomy" id="354080"/>
    <lineage>
        <taxon>Eukaryota</taxon>
        <taxon>Fungi</taxon>
        <taxon>Dikarya</taxon>
        <taxon>Ascomycota</taxon>
        <taxon>Pezizomycotina</taxon>
        <taxon>Leotiomycetes</taxon>
        <taxon>Helotiales</taxon>
        <taxon>Tricladiaceae</taxon>
        <taxon>Cudoniella</taxon>
    </lineage>
</organism>
<dbReference type="EMBL" id="JAAMPI010000004">
    <property type="protein sequence ID" value="KAF4637973.1"/>
    <property type="molecule type" value="Genomic_DNA"/>
</dbReference>
<feature type="compositionally biased region" description="Polar residues" evidence="1">
    <location>
        <begin position="117"/>
        <end position="132"/>
    </location>
</feature>
<name>A0A8H4RYN7_9HELO</name>
<evidence type="ECO:0000313" key="2">
    <source>
        <dbReference type="EMBL" id="KAF4637973.1"/>
    </source>
</evidence>
<evidence type="ECO:0000313" key="3">
    <source>
        <dbReference type="Proteomes" id="UP000566819"/>
    </source>
</evidence>
<feature type="compositionally biased region" description="Acidic residues" evidence="1">
    <location>
        <begin position="30"/>
        <end position="40"/>
    </location>
</feature>
<comment type="caution">
    <text evidence="2">The sequence shown here is derived from an EMBL/GenBank/DDBJ whole genome shotgun (WGS) entry which is preliminary data.</text>
</comment>
<feature type="compositionally biased region" description="Basic and acidic residues" evidence="1">
    <location>
        <begin position="1"/>
        <end position="17"/>
    </location>
</feature>
<feature type="region of interest" description="Disordered" evidence="1">
    <location>
        <begin position="1"/>
        <end position="255"/>
    </location>
</feature>
<evidence type="ECO:0000256" key="1">
    <source>
        <dbReference type="SAM" id="MobiDB-lite"/>
    </source>
</evidence>
<feature type="compositionally biased region" description="Basic residues" evidence="1">
    <location>
        <begin position="222"/>
        <end position="236"/>
    </location>
</feature>
<feature type="compositionally biased region" description="Polar residues" evidence="1">
    <location>
        <begin position="167"/>
        <end position="177"/>
    </location>
</feature>
<feature type="compositionally biased region" description="Basic and acidic residues" evidence="1">
    <location>
        <begin position="45"/>
        <end position="61"/>
    </location>
</feature>
<accession>A0A8H4RYN7</accession>
<dbReference type="AlphaFoldDB" id="A0A8H4RYN7"/>
<sequence length="255" mass="28030">MAPIQEKKQQKAEEKGNPRGSAANPITLDSDGEEKEEDEAPPPPPKKEKKEEKKSAPKRETEEEMEARAAGGRTFLATGVMSPEDFGSRSRFGSLALAPVAPEPLGPASFASANYGMPSSTKDPPERTNQYHAPTGAPAAKNPRKKLETKTETETETDTVTDDAGNRQRSTSPTLYSEQLYYPPLSPPRRAGPLPPLTGRSQHWSKDSPSPPPVNMIQLRYARGRGIKIPLKKKKYPKDGEERDEKKDGEERDGE</sequence>
<gene>
    <name evidence="2" type="ORF">G7Y89_g111</name>
</gene>
<reference evidence="2 3" key="1">
    <citation type="submission" date="2020-03" db="EMBL/GenBank/DDBJ databases">
        <title>Draft Genome Sequence of Cudoniella acicularis.</title>
        <authorList>
            <person name="Buettner E."/>
            <person name="Kellner H."/>
        </authorList>
    </citation>
    <scope>NUCLEOTIDE SEQUENCE [LARGE SCALE GENOMIC DNA]</scope>
    <source>
        <strain evidence="2 3">DSM 108380</strain>
    </source>
</reference>